<accession>A0A9W9XNS5</accession>
<reference evidence="2" key="1">
    <citation type="submission" date="2022-12" db="EMBL/GenBank/DDBJ databases">
        <authorList>
            <person name="Petersen C."/>
        </authorList>
    </citation>
    <scope>NUCLEOTIDE SEQUENCE</scope>
    <source>
        <strain evidence="2">IBT 29495</strain>
    </source>
</reference>
<keyword evidence="1" id="KW-1133">Transmembrane helix</keyword>
<evidence type="ECO:0000313" key="2">
    <source>
        <dbReference type="EMBL" id="KAJ5496396.1"/>
    </source>
</evidence>
<keyword evidence="3" id="KW-1185">Reference proteome</keyword>
<gene>
    <name evidence="2" type="ORF">N7463_008383</name>
</gene>
<feature type="transmembrane region" description="Helical" evidence="1">
    <location>
        <begin position="86"/>
        <end position="104"/>
    </location>
</feature>
<proteinExistence type="predicted"/>
<sequence length="135" mass="15533">MERELQHHPSSSPRKSTKKKALAALNHNMFSHSTRRFTPAVVAFQSARAPMSRRTFTSTQAIFNSSQKPSAYKEGMNQYRTFTGPFAKVFLGGVFVYQVLYWTWLKLEMDEIKVAKNEKVAVLEKEVRELTSTQK</sequence>
<evidence type="ECO:0000313" key="3">
    <source>
        <dbReference type="Proteomes" id="UP001149954"/>
    </source>
</evidence>
<organism evidence="2 3">
    <name type="scientific">Penicillium fimorum</name>
    <dbReference type="NCBI Taxonomy" id="1882269"/>
    <lineage>
        <taxon>Eukaryota</taxon>
        <taxon>Fungi</taxon>
        <taxon>Dikarya</taxon>
        <taxon>Ascomycota</taxon>
        <taxon>Pezizomycotina</taxon>
        <taxon>Eurotiomycetes</taxon>
        <taxon>Eurotiomycetidae</taxon>
        <taxon>Eurotiales</taxon>
        <taxon>Aspergillaceae</taxon>
        <taxon>Penicillium</taxon>
    </lineage>
</organism>
<comment type="caution">
    <text evidence="2">The sequence shown here is derived from an EMBL/GenBank/DDBJ whole genome shotgun (WGS) entry which is preliminary data.</text>
</comment>
<reference evidence="2" key="2">
    <citation type="journal article" date="2023" name="IMA Fungus">
        <title>Comparative genomic study of the Penicillium genus elucidates a diverse pangenome and 15 lateral gene transfer events.</title>
        <authorList>
            <person name="Petersen C."/>
            <person name="Sorensen T."/>
            <person name="Nielsen M.R."/>
            <person name="Sondergaard T.E."/>
            <person name="Sorensen J.L."/>
            <person name="Fitzpatrick D.A."/>
            <person name="Frisvad J.C."/>
            <person name="Nielsen K.L."/>
        </authorList>
    </citation>
    <scope>NUCLEOTIDE SEQUENCE</scope>
    <source>
        <strain evidence="2">IBT 29495</strain>
    </source>
</reference>
<dbReference type="OrthoDB" id="2120024at2759"/>
<keyword evidence="1" id="KW-0472">Membrane</keyword>
<dbReference type="AlphaFoldDB" id="A0A9W9XNS5"/>
<dbReference type="EMBL" id="JAPWDS010000005">
    <property type="protein sequence ID" value="KAJ5496396.1"/>
    <property type="molecule type" value="Genomic_DNA"/>
</dbReference>
<dbReference type="Proteomes" id="UP001149954">
    <property type="component" value="Unassembled WGS sequence"/>
</dbReference>
<name>A0A9W9XNS5_9EURO</name>
<keyword evidence="1" id="KW-0812">Transmembrane</keyword>
<evidence type="ECO:0000256" key="1">
    <source>
        <dbReference type="SAM" id="Phobius"/>
    </source>
</evidence>
<protein>
    <submittedName>
        <fullName evidence="2">Uncharacterized protein</fullName>
    </submittedName>
</protein>